<dbReference type="AlphaFoldDB" id="A0A1G1SZQ9"/>
<dbReference type="OrthoDB" id="886212at2"/>
<dbReference type="RefSeq" id="WP_070729007.1">
    <property type="nucleotide sequence ID" value="NZ_MDZB01000123.1"/>
</dbReference>
<organism evidence="1 2">
    <name type="scientific">Hymenobacter lapidarius</name>
    <dbReference type="NCBI Taxonomy" id="1908237"/>
    <lineage>
        <taxon>Bacteria</taxon>
        <taxon>Pseudomonadati</taxon>
        <taxon>Bacteroidota</taxon>
        <taxon>Cytophagia</taxon>
        <taxon>Cytophagales</taxon>
        <taxon>Hymenobacteraceae</taxon>
        <taxon>Hymenobacter</taxon>
    </lineage>
</organism>
<reference evidence="1 2" key="1">
    <citation type="submission" date="2016-08" db="EMBL/GenBank/DDBJ databases">
        <title>Hymenobacter coccineus sp. nov., Hymenobacter lapidarius sp. nov. and Hymenobacter glacialis sp. nov., isolated from Antarctic soil.</title>
        <authorList>
            <person name="Sedlacek I."/>
            <person name="Kralova S."/>
            <person name="Kyrova K."/>
            <person name="Maslanova I."/>
            <person name="Stankova E."/>
            <person name="Vrbovska V."/>
            <person name="Nemec M."/>
            <person name="Bartak M."/>
            <person name="Svec P."/>
            <person name="Busse H.-J."/>
            <person name="Pantucek R."/>
        </authorList>
    </citation>
    <scope>NUCLEOTIDE SEQUENCE [LARGE SCALE GENOMIC DNA]</scope>
    <source>
        <strain evidence="1 2">CCM 8643</strain>
    </source>
</reference>
<gene>
    <name evidence="1" type="ORF">BEN47_16640</name>
</gene>
<protein>
    <submittedName>
        <fullName evidence="1">Uncharacterized protein</fullName>
    </submittedName>
</protein>
<accession>A0A1G1SZQ9</accession>
<proteinExistence type="predicted"/>
<sequence length="133" mass="14363">MKAIRTTRPARRIPAARLVIVRAAHAAKKAAQEQAREDKAQQLLTPTPAFTAAPRLTALPGGLYWSGKQPVPAIGATVQRRDEHPGAVKVLAYCHADGFLGLVTEPEQPAKRTGRKVHPRAHCVFSHQLAQAA</sequence>
<name>A0A1G1SZQ9_9BACT</name>
<comment type="caution">
    <text evidence="1">The sequence shown here is derived from an EMBL/GenBank/DDBJ whole genome shotgun (WGS) entry which is preliminary data.</text>
</comment>
<dbReference type="EMBL" id="MDZB01000123">
    <property type="protein sequence ID" value="OGX84104.1"/>
    <property type="molecule type" value="Genomic_DNA"/>
</dbReference>
<dbReference type="Proteomes" id="UP000176294">
    <property type="component" value="Unassembled WGS sequence"/>
</dbReference>
<evidence type="ECO:0000313" key="1">
    <source>
        <dbReference type="EMBL" id="OGX84104.1"/>
    </source>
</evidence>
<keyword evidence="2" id="KW-1185">Reference proteome</keyword>
<dbReference type="STRING" id="1908237.BEN47_16640"/>
<evidence type="ECO:0000313" key="2">
    <source>
        <dbReference type="Proteomes" id="UP000176294"/>
    </source>
</evidence>